<evidence type="ECO:0000313" key="2">
    <source>
        <dbReference type="EMBL" id="RNL82312.1"/>
    </source>
</evidence>
<keyword evidence="3" id="KW-1185">Reference proteome</keyword>
<dbReference type="Proteomes" id="UP000269198">
    <property type="component" value="Unassembled WGS sequence"/>
</dbReference>
<evidence type="ECO:0000313" key="3">
    <source>
        <dbReference type="Proteomes" id="UP000269198"/>
    </source>
</evidence>
<dbReference type="AlphaFoldDB" id="A0A3N0E397"/>
<keyword evidence="1" id="KW-0812">Transmembrane</keyword>
<proteinExistence type="predicted"/>
<accession>A0A3N0E397</accession>
<keyword evidence="1" id="KW-0472">Membrane</keyword>
<comment type="caution">
    <text evidence="2">The sequence shown here is derived from an EMBL/GenBank/DDBJ whole genome shotgun (WGS) entry which is preliminary data.</text>
</comment>
<gene>
    <name evidence="2" type="ORF">EFW17_19545</name>
</gene>
<dbReference type="EMBL" id="RJMB01000024">
    <property type="protein sequence ID" value="RNL82312.1"/>
    <property type="molecule type" value="Genomic_DNA"/>
</dbReference>
<organism evidence="2 3">
    <name type="scientific">Halostreptopolyspora alba</name>
    <dbReference type="NCBI Taxonomy" id="2487137"/>
    <lineage>
        <taxon>Bacteria</taxon>
        <taxon>Bacillati</taxon>
        <taxon>Actinomycetota</taxon>
        <taxon>Actinomycetes</taxon>
        <taxon>Streptosporangiales</taxon>
        <taxon>Nocardiopsidaceae</taxon>
        <taxon>Halostreptopolyspora</taxon>
    </lineage>
</organism>
<reference evidence="2 3" key="1">
    <citation type="submission" date="2018-11" db="EMBL/GenBank/DDBJ databases">
        <title>The genome draft of YIM 96095.</title>
        <authorList>
            <person name="Tang S.-K."/>
            <person name="Chunyu W.-X."/>
            <person name="Feng Y.-Z."/>
        </authorList>
    </citation>
    <scope>NUCLEOTIDE SEQUENCE [LARGE SCALE GENOMIC DNA]</scope>
    <source>
        <strain evidence="2 3">YIM 96095</strain>
    </source>
</reference>
<evidence type="ECO:0000256" key="1">
    <source>
        <dbReference type="SAM" id="Phobius"/>
    </source>
</evidence>
<sequence>MVVAALAAMTVGAAPGSATDPSPAEEIATQLQQSPVYVDPTYESALPAEKQRELARRIEDNGLALYVLAVPMVEGGTWNGDPEQLIGAVHEHLGTDRGYLAVSSYDSVVGVTPGAQGAPAREAAFAVEEEHDSAPLATRFDRAVALVDNGEAVDAYERTLAEREDSWWWNNGSALPPLSVVVVAAGVVLLVLLGGGYLFYRRRPPTLAPAVSFTNADEARYDALRSEVERELVRVGERLGEPPSSDQDTQTLAHYQRALDAHHAAGRVLDGATTLADLAGVRVLVHTAEDELRASQYRREGRKPPAPRRHCYFNPLHPTETKRIVWRELGSSRTMRVHACVECAKAVRDYHAPVSLPVRHEGRQVPYYEVPADESVWSATGYGNLSDDMVQRVLRGRAREG</sequence>
<name>A0A3N0E397_9ACTN</name>
<keyword evidence="1" id="KW-1133">Transmembrane helix</keyword>
<protein>
    <submittedName>
        <fullName evidence="2">Uncharacterized protein</fullName>
    </submittedName>
</protein>
<feature type="transmembrane region" description="Helical" evidence="1">
    <location>
        <begin position="178"/>
        <end position="200"/>
    </location>
</feature>